<evidence type="ECO:0008006" key="4">
    <source>
        <dbReference type="Google" id="ProtNLM"/>
    </source>
</evidence>
<protein>
    <recommendedName>
        <fullName evidence="4">Kazal-like domain-containing protein</fullName>
    </recommendedName>
</protein>
<keyword evidence="3" id="KW-1185">Reference proteome</keyword>
<evidence type="ECO:0000256" key="1">
    <source>
        <dbReference type="SAM" id="MobiDB-lite"/>
    </source>
</evidence>
<dbReference type="HOGENOM" id="CLU_2119058_0_0_6"/>
<dbReference type="Proteomes" id="UP000002425">
    <property type="component" value="Chromosome"/>
</dbReference>
<gene>
    <name evidence="2" type="ordered locus">Pcryo_0846</name>
</gene>
<proteinExistence type="predicted"/>
<feature type="region of interest" description="Disordered" evidence="1">
    <location>
        <begin position="31"/>
        <end position="58"/>
    </location>
</feature>
<sequence length="114" mass="12076">MNHLSKPWLSILGLSVAITLSGCNNLPISTHSEPPIHSTENNKDHSASSNQGSINNPFNKCPPFNPEQTMCTAQYDPVCVTVKNQSGFSYRTAGNACSACGTTSAVGYVKGQCV</sequence>
<organism evidence="2 3">
    <name type="scientific">Psychrobacter cryohalolentis (strain ATCC BAA-1226 / DSM 17306 / VKM B-2378 / K5)</name>
    <dbReference type="NCBI Taxonomy" id="335284"/>
    <lineage>
        <taxon>Bacteria</taxon>
        <taxon>Pseudomonadati</taxon>
        <taxon>Pseudomonadota</taxon>
        <taxon>Gammaproteobacteria</taxon>
        <taxon>Moraxellales</taxon>
        <taxon>Moraxellaceae</taxon>
        <taxon>Psychrobacter</taxon>
    </lineage>
</organism>
<dbReference type="PROSITE" id="PS51257">
    <property type="entry name" value="PROKAR_LIPOPROTEIN"/>
    <property type="match status" value="1"/>
</dbReference>
<dbReference type="AlphaFoldDB" id="Q1QCH6"/>
<reference evidence="2" key="1">
    <citation type="submission" date="2006-03" db="EMBL/GenBank/DDBJ databases">
        <title>Complete sequence of chromosome of Psychrobacter cryohalolentis K5.</title>
        <authorList>
            <consortium name="US DOE Joint Genome Institute"/>
            <person name="Copeland A."/>
            <person name="Lucas S."/>
            <person name="Lapidus A."/>
            <person name="Barry K."/>
            <person name="Detter J.C."/>
            <person name="Glavina del Rio T."/>
            <person name="Hammon N."/>
            <person name="Israni S."/>
            <person name="Dalin E."/>
            <person name="Tice H."/>
            <person name="Pitluck S."/>
            <person name="Brettin T."/>
            <person name="Bruce D."/>
            <person name="Han C."/>
            <person name="Tapia R."/>
            <person name="Sims D.R."/>
            <person name="Gilna P."/>
            <person name="Schmutz J."/>
            <person name="Larimer F."/>
            <person name="Land M."/>
            <person name="Hauser L."/>
            <person name="Kyrpides N."/>
            <person name="Kim E."/>
            <person name="Richardson P."/>
        </authorList>
    </citation>
    <scope>NUCLEOTIDE SEQUENCE</scope>
    <source>
        <strain evidence="2">K5</strain>
    </source>
</reference>
<dbReference type="RefSeq" id="WP_011513190.1">
    <property type="nucleotide sequence ID" value="NC_007969.1"/>
</dbReference>
<accession>Q1QCH6</accession>
<dbReference type="EMBL" id="CP000323">
    <property type="protein sequence ID" value="ABE74627.1"/>
    <property type="molecule type" value="Genomic_DNA"/>
</dbReference>
<name>Q1QCH6_PSYCK</name>
<dbReference type="KEGG" id="pcr:Pcryo_0846"/>
<evidence type="ECO:0000313" key="2">
    <source>
        <dbReference type="EMBL" id="ABE74627.1"/>
    </source>
</evidence>
<evidence type="ECO:0000313" key="3">
    <source>
        <dbReference type="Proteomes" id="UP000002425"/>
    </source>
</evidence>